<evidence type="ECO:0000256" key="1">
    <source>
        <dbReference type="ARBA" id="ARBA00004141"/>
    </source>
</evidence>
<gene>
    <name evidence="10" type="ORF">K452DRAFT_280726</name>
</gene>
<dbReference type="InterPro" id="IPR005829">
    <property type="entry name" value="Sugar_transporter_CS"/>
</dbReference>
<accession>A0A6A6AZR1</accession>
<keyword evidence="11" id="KW-1185">Reference proteome</keyword>
<dbReference type="PROSITE" id="PS00217">
    <property type="entry name" value="SUGAR_TRANSPORT_2"/>
    <property type="match status" value="1"/>
</dbReference>
<protein>
    <recommendedName>
        <fullName evidence="9">Major facilitator superfamily (MFS) profile domain-containing protein</fullName>
    </recommendedName>
</protein>
<feature type="transmembrane region" description="Helical" evidence="8">
    <location>
        <begin position="60"/>
        <end position="80"/>
    </location>
</feature>
<feature type="transmembrane region" description="Helical" evidence="8">
    <location>
        <begin position="160"/>
        <end position="179"/>
    </location>
</feature>
<dbReference type="OrthoDB" id="2544694at2759"/>
<dbReference type="PROSITE" id="PS50850">
    <property type="entry name" value="MFS"/>
    <property type="match status" value="1"/>
</dbReference>
<comment type="similarity">
    <text evidence="2">Belongs to the major facilitator superfamily. Sugar transporter (TC 2.A.1.1) family.</text>
</comment>
<keyword evidence="3" id="KW-0813">Transport</keyword>
<feature type="transmembrane region" description="Helical" evidence="8">
    <location>
        <begin position="339"/>
        <end position="359"/>
    </location>
</feature>
<dbReference type="InterPro" id="IPR005828">
    <property type="entry name" value="MFS_sugar_transport-like"/>
</dbReference>
<dbReference type="InterPro" id="IPR036259">
    <property type="entry name" value="MFS_trans_sf"/>
</dbReference>
<keyword evidence="5 8" id="KW-1133">Transmembrane helix</keyword>
<dbReference type="InterPro" id="IPR020846">
    <property type="entry name" value="MFS_dom"/>
</dbReference>
<keyword evidence="4 8" id="KW-0812">Transmembrane</keyword>
<feature type="transmembrane region" description="Helical" evidence="8">
    <location>
        <begin position="315"/>
        <end position="333"/>
    </location>
</feature>
<dbReference type="PANTHER" id="PTHR48022">
    <property type="entry name" value="PLASTIDIC GLUCOSE TRANSPORTER 4"/>
    <property type="match status" value="1"/>
</dbReference>
<feature type="domain" description="Major facilitator superfamily (MFS) profile" evidence="9">
    <location>
        <begin position="19"/>
        <end position="465"/>
    </location>
</feature>
<dbReference type="PANTHER" id="PTHR48022:SF68">
    <property type="entry name" value="MAJOR FACILITATOR SUPERFAMILY (MFS) PROFILE DOMAIN-CONTAINING PROTEIN-RELATED"/>
    <property type="match status" value="1"/>
</dbReference>
<dbReference type="GeneID" id="54296961"/>
<evidence type="ECO:0000256" key="6">
    <source>
        <dbReference type="ARBA" id="ARBA00023136"/>
    </source>
</evidence>
<evidence type="ECO:0000256" key="2">
    <source>
        <dbReference type="ARBA" id="ARBA00010992"/>
    </source>
</evidence>
<feature type="transmembrane region" description="Helical" evidence="8">
    <location>
        <begin position="117"/>
        <end position="140"/>
    </location>
</feature>
<feature type="region of interest" description="Disordered" evidence="7">
    <location>
        <begin position="499"/>
        <end position="522"/>
    </location>
</feature>
<evidence type="ECO:0000259" key="9">
    <source>
        <dbReference type="PROSITE" id="PS50850"/>
    </source>
</evidence>
<dbReference type="RefSeq" id="XP_033391669.1">
    <property type="nucleotide sequence ID" value="XM_033539465.1"/>
</dbReference>
<organism evidence="10 11">
    <name type="scientific">Aplosporella prunicola CBS 121167</name>
    <dbReference type="NCBI Taxonomy" id="1176127"/>
    <lineage>
        <taxon>Eukaryota</taxon>
        <taxon>Fungi</taxon>
        <taxon>Dikarya</taxon>
        <taxon>Ascomycota</taxon>
        <taxon>Pezizomycotina</taxon>
        <taxon>Dothideomycetes</taxon>
        <taxon>Dothideomycetes incertae sedis</taxon>
        <taxon>Botryosphaeriales</taxon>
        <taxon>Aplosporellaceae</taxon>
        <taxon>Aplosporella</taxon>
    </lineage>
</organism>
<feature type="transmembrane region" description="Helical" evidence="8">
    <location>
        <begin position="371"/>
        <end position="394"/>
    </location>
</feature>
<evidence type="ECO:0000256" key="5">
    <source>
        <dbReference type="ARBA" id="ARBA00022989"/>
    </source>
</evidence>
<comment type="subcellular location">
    <subcellularLocation>
        <location evidence="1">Membrane</location>
        <topology evidence="1">Multi-pass membrane protein</topology>
    </subcellularLocation>
</comment>
<feature type="transmembrane region" description="Helical" evidence="8">
    <location>
        <begin position="92"/>
        <end position="111"/>
    </location>
</feature>
<dbReference type="PRINTS" id="PR00171">
    <property type="entry name" value="SUGRTRNSPORT"/>
</dbReference>
<dbReference type="SUPFAM" id="SSF103473">
    <property type="entry name" value="MFS general substrate transporter"/>
    <property type="match status" value="1"/>
</dbReference>
<feature type="transmembrane region" description="Helical" evidence="8">
    <location>
        <begin position="414"/>
        <end position="433"/>
    </location>
</feature>
<dbReference type="InterPro" id="IPR003663">
    <property type="entry name" value="Sugar/inositol_transpt"/>
</dbReference>
<feature type="transmembrane region" description="Helical" evidence="8">
    <location>
        <begin position="185"/>
        <end position="205"/>
    </location>
</feature>
<dbReference type="Gene3D" id="1.20.1250.20">
    <property type="entry name" value="MFS general substrate transporter like domains"/>
    <property type="match status" value="1"/>
</dbReference>
<evidence type="ECO:0000313" key="11">
    <source>
        <dbReference type="Proteomes" id="UP000799438"/>
    </source>
</evidence>
<dbReference type="Proteomes" id="UP000799438">
    <property type="component" value="Unassembled WGS sequence"/>
</dbReference>
<dbReference type="EMBL" id="ML995542">
    <property type="protein sequence ID" value="KAF2135951.1"/>
    <property type="molecule type" value="Genomic_DNA"/>
</dbReference>
<evidence type="ECO:0000256" key="7">
    <source>
        <dbReference type="SAM" id="MobiDB-lite"/>
    </source>
</evidence>
<feature type="compositionally biased region" description="Basic and acidic residues" evidence="7">
    <location>
        <begin position="506"/>
        <end position="522"/>
    </location>
</feature>
<evidence type="ECO:0000313" key="10">
    <source>
        <dbReference type="EMBL" id="KAF2135951.1"/>
    </source>
</evidence>
<evidence type="ECO:0000256" key="8">
    <source>
        <dbReference type="SAM" id="Phobius"/>
    </source>
</evidence>
<feature type="transmembrane region" description="Helical" evidence="8">
    <location>
        <begin position="440"/>
        <end position="461"/>
    </location>
</feature>
<dbReference type="GO" id="GO:0016020">
    <property type="term" value="C:membrane"/>
    <property type="evidence" value="ECO:0007669"/>
    <property type="project" value="UniProtKB-SubCell"/>
</dbReference>
<dbReference type="Pfam" id="PF00083">
    <property type="entry name" value="Sugar_tr"/>
    <property type="match status" value="1"/>
</dbReference>
<dbReference type="AlphaFoldDB" id="A0A6A6AZR1"/>
<dbReference type="GO" id="GO:0005351">
    <property type="term" value="F:carbohydrate:proton symporter activity"/>
    <property type="evidence" value="ECO:0007669"/>
    <property type="project" value="TreeGrafter"/>
</dbReference>
<reference evidence="10" key="1">
    <citation type="journal article" date="2020" name="Stud. Mycol.">
        <title>101 Dothideomycetes genomes: a test case for predicting lifestyles and emergence of pathogens.</title>
        <authorList>
            <person name="Haridas S."/>
            <person name="Albert R."/>
            <person name="Binder M."/>
            <person name="Bloem J."/>
            <person name="Labutti K."/>
            <person name="Salamov A."/>
            <person name="Andreopoulos B."/>
            <person name="Baker S."/>
            <person name="Barry K."/>
            <person name="Bills G."/>
            <person name="Bluhm B."/>
            <person name="Cannon C."/>
            <person name="Castanera R."/>
            <person name="Culley D."/>
            <person name="Daum C."/>
            <person name="Ezra D."/>
            <person name="Gonzalez J."/>
            <person name="Henrissat B."/>
            <person name="Kuo A."/>
            <person name="Liang C."/>
            <person name="Lipzen A."/>
            <person name="Lutzoni F."/>
            <person name="Magnuson J."/>
            <person name="Mondo S."/>
            <person name="Nolan M."/>
            <person name="Ohm R."/>
            <person name="Pangilinan J."/>
            <person name="Park H.-J."/>
            <person name="Ramirez L."/>
            <person name="Alfaro M."/>
            <person name="Sun H."/>
            <person name="Tritt A."/>
            <person name="Yoshinaga Y."/>
            <person name="Zwiers L.-H."/>
            <person name="Turgeon B."/>
            <person name="Goodwin S."/>
            <person name="Spatafora J."/>
            <person name="Crous P."/>
            <person name="Grigoriev I."/>
        </authorList>
    </citation>
    <scope>NUCLEOTIDE SEQUENCE</scope>
    <source>
        <strain evidence="10">CBS 121167</strain>
    </source>
</reference>
<evidence type="ECO:0000256" key="4">
    <source>
        <dbReference type="ARBA" id="ARBA00022692"/>
    </source>
</evidence>
<keyword evidence="6 8" id="KW-0472">Membrane</keyword>
<sequence>MSWVASRAKSFYNDKRQQVVLFSSTAIALYGYDQGMMSLINTNHDYLARMGISADDPMVGMVVSVYYLGCAVGAVGYSWFADRYGRKKSIFLCLATASLGNLIMFVAGLYYHRGALAVMLLGRVIMGLGVGGIDSVIPVYSAELSEDDARGRALGQEFQMNIFGLNMAFGINLGITVALGKENQWAWRVPIIVMQAYPLLLLAFIERLPESPRWFIYHQRDEDAKLACEDLDPGSGDKKFEELSESHKQEADKHVGYKDMFTPGHPQFHPTMVTIMCQVNQALTGYGAVSVYGPQIFELLGFGVRQAEYLTQGNYLSYLFLMTFAWLLIDAVGRRKLMISGSIVLTNCFLLLAILGGLAMNVDNLEHVHGLAVAIPGIVTLFTATGAFGIGWLATVWLIPTELYPTTARAQGTAISVVIWGLANFTVTLMTPIMFNNLEYWIFIVFAVTNAMAGIWTWMYLPESGGRSFEENQQFFDDAADAGTWRVKKVDGGSYLRMPYPNSGDHSGEREPLLSRVRDQLP</sequence>
<feature type="transmembrane region" description="Helical" evidence="8">
    <location>
        <begin position="20"/>
        <end position="40"/>
    </location>
</feature>
<dbReference type="InterPro" id="IPR050360">
    <property type="entry name" value="MFS_Sugar_Transporters"/>
</dbReference>
<name>A0A6A6AZR1_9PEZI</name>
<proteinExistence type="inferred from homology"/>
<evidence type="ECO:0000256" key="3">
    <source>
        <dbReference type="ARBA" id="ARBA00022448"/>
    </source>
</evidence>